<evidence type="ECO:0000259" key="1">
    <source>
        <dbReference type="Pfam" id="PF01656"/>
    </source>
</evidence>
<dbReference type="RefSeq" id="WP_244896647.1">
    <property type="nucleotide sequence ID" value="NZ_FNCJ01000006.1"/>
</dbReference>
<dbReference type="CDD" id="cd02042">
    <property type="entry name" value="ParAB_family"/>
    <property type="match status" value="1"/>
</dbReference>
<dbReference type="NCBIfam" id="NF041546">
    <property type="entry name" value="ParA_partition"/>
    <property type="match status" value="1"/>
</dbReference>
<dbReference type="PIRSF" id="PIRSF009320">
    <property type="entry name" value="Nuc_binding_HP_1000"/>
    <property type="match status" value="1"/>
</dbReference>
<protein>
    <submittedName>
        <fullName evidence="2">Plasmid segregation oscillating ATPase ParF</fullName>
    </submittedName>
</protein>
<accession>A0A1G7Y6T2</accession>
<evidence type="ECO:0000313" key="2">
    <source>
        <dbReference type="EMBL" id="SDG92151.1"/>
    </source>
</evidence>
<dbReference type="Pfam" id="PF01656">
    <property type="entry name" value="CbiA"/>
    <property type="match status" value="1"/>
</dbReference>
<dbReference type="AlphaFoldDB" id="A0A1G7Y6T2"/>
<organism evidence="2 3">
    <name type="scientific">Paraburkholderia phenazinium</name>
    <dbReference type="NCBI Taxonomy" id="60549"/>
    <lineage>
        <taxon>Bacteria</taxon>
        <taxon>Pseudomonadati</taxon>
        <taxon>Pseudomonadota</taxon>
        <taxon>Betaproteobacteria</taxon>
        <taxon>Burkholderiales</taxon>
        <taxon>Burkholderiaceae</taxon>
        <taxon>Paraburkholderia</taxon>
    </lineage>
</organism>
<dbReference type="SUPFAM" id="SSF52540">
    <property type="entry name" value="P-loop containing nucleoside triphosphate hydrolases"/>
    <property type="match status" value="1"/>
</dbReference>
<dbReference type="Proteomes" id="UP000199706">
    <property type="component" value="Unassembled WGS sequence"/>
</dbReference>
<dbReference type="InterPro" id="IPR002586">
    <property type="entry name" value="CobQ/CobB/MinD/ParA_Nub-bd_dom"/>
</dbReference>
<evidence type="ECO:0000313" key="3">
    <source>
        <dbReference type="Proteomes" id="UP000199706"/>
    </source>
</evidence>
<dbReference type="InterPro" id="IPR050678">
    <property type="entry name" value="DNA_Partitioning_ATPase"/>
</dbReference>
<dbReference type="PANTHER" id="PTHR13696">
    <property type="entry name" value="P-LOOP CONTAINING NUCLEOSIDE TRIPHOSPHATE HYDROLASE"/>
    <property type="match status" value="1"/>
</dbReference>
<sequence>MKPTTIVACSTKGGTSKTTTCVNLPDALAQELGVELGAGYDAQLYDLDPQMSASEWHEAAGDGARPFPVLACPRPTLEQFLASVREPRDLRVFDCPGIEASNPATIAAVRAADFVLLPIQPSAFDMWANAKLVDMVRTRMDITDGRTKAAFLITQASPRSRLARLTREALIETGIPVLDTVMHARKSYVEAAANGLTVFQHSDVQAQAEMRGVAREILAMLGIERAVERRDDRATLASVPNLSAAVRAAA</sequence>
<dbReference type="EMBL" id="FNCJ01000006">
    <property type="protein sequence ID" value="SDG92151.1"/>
    <property type="molecule type" value="Genomic_DNA"/>
</dbReference>
<name>A0A1G7Y6T2_9BURK</name>
<dbReference type="InterPro" id="IPR027417">
    <property type="entry name" value="P-loop_NTPase"/>
</dbReference>
<gene>
    <name evidence="2" type="ORF">SAMN05216466_10661</name>
</gene>
<reference evidence="2 3" key="1">
    <citation type="submission" date="2016-10" db="EMBL/GenBank/DDBJ databases">
        <authorList>
            <person name="de Groot N.N."/>
        </authorList>
    </citation>
    <scope>NUCLEOTIDE SEQUENCE [LARGE SCALE GENOMIC DNA]</scope>
    <source>
        <strain evidence="2 3">LMG 2247</strain>
    </source>
</reference>
<proteinExistence type="predicted"/>
<dbReference type="Gene3D" id="3.40.50.300">
    <property type="entry name" value="P-loop containing nucleotide triphosphate hydrolases"/>
    <property type="match status" value="1"/>
</dbReference>
<feature type="domain" description="CobQ/CobB/MinD/ParA nucleotide binding" evidence="1">
    <location>
        <begin position="6"/>
        <end position="198"/>
    </location>
</feature>
<dbReference type="PANTHER" id="PTHR13696:SF96">
    <property type="entry name" value="COBQ_COBB_MIND_PARA NUCLEOTIDE BINDING DOMAIN-CONTAINING PROTEIN"/>
    <property type="match status" value="1"/>
</dbReference>
<dbReference type="InterPro" id="IPR048089">
    <property type="entry name" value="McdA"/>
</dbReference>